<keyword evidence="4" id="KW-0238">DNA-binding</keyword>
<dbReference type="Gene3D" id="3.40.50.300">
    <property type="entry name" value="P-loop containing nucleotide triphosphate hydrolases"/>
    <property type="match status" value="1"/>
</dbReference>
<dbReference type="InterPro" id="IPR020588">
    <property type="entry name" value="RecA_ATP-bd"/>
</dbReference>
<dbReference type="EMBL" id="CASHTH010003729">
    <property type="protein sequence ID" value="CAI8048482.1"/>
    <property type="molecule type" value="Genomic_DNA"/>
</dbReference>
<dbReference type="PANTHER" id="PTHR46456">
    <property type="entry name" value="DNA REPAIR PROTEIN RAD51 HOMOLOG 2"/>
    <property type="match status" value="1"/>
</dbReference>
<name>A0AA35TIB8_GEOBA</name>
<evidence type="ECO:0000256" key="6">
    <source>
        <dbReference type="ARBA" id="ARBA00023242"/>
    </source>
</evidence>
<gene>
    <name evidence="8" type="ORF">GBAR_LOCUS26740</name>
</gene>
<dbReference type="InterPro" id="IPR058766">
    <property type="entry name" value="HHH_XRCC3_RAD51B"/>
</dbReference>
<dbReference type="AlphaFoldDB" id="A0AA35TIB8"/>
<evidence type="ECO:0000256" key="5">
    <source>
        <dbReference type="ARBA" id="ARBA00023172"/>
    </source>
</evidence>
<protein>
    <submittedName>
        <fullName evidence="8">DNA repair protein RAD51 homolog 2</fullName>
    </submittedName>
</protein>
<comment type="subcellular location">
    <subcellularLocation>
        <location evidence="1">Nucleus</location>
    </subcellularLocation>
</comment>
<evidence type="ECO:0000259" key="7">
    <source>
        <dbReference type="PROSITE" id="PS50162"/>
    </source>
</evidence>
<dbReference type="Pfam" id="PF26169">
    <property type="entry name" value="HHH_XRCC3_RpoA"/>
    <property type="match status" value="1"/>
</dbReference>
<keyword evidence="6" id="KW-0539">Nucleus</keyword>
<keyword evidence="5" id="KW-0233">DNA recombination</keyword>
<dbReference type="SUPFAM" id="SSF52540">
    <property type="entry name" value="P-loop containing nucleoside triphosphate hydrolases"/>
    <property type="match status" value="1"/>
</dbReference>
<dbReference type="Proteomes" id="UP001174909">
    <property type="component" value="Unassembled WGS sequence"/>
</dbReference>
<dbReference type="GO" id="GO:0003690">
    <property type="term" value="F:double-stranded DNA binding"/>
    <property type="evidence" value="ECO:0007669"/>
    <property type="project" value="TreeGrafter"/>
</dbReference>
<feature type="domain" description="RecA family profile 1" evidence="7">
    <location>
        <begin position="84"/>
        <end position="252"/>
    </location>
</feature>
<dbReference type="Pfam" id="PF08423">
    <property type="entry name" value="Rad51"/>
    <property type="match status" value="1"/>
</dbReference>
<proteinExistence type="inferred from homology"/>
<evidence type="ECO:0000313" key="8">
    <source>
        <dbReference type="EMBL" id="CAI8048482.1"/>
    </source>
</evidence>
<organism evidence="8 9">
    <name type="scientific">Geodia barretti</name>
    <name type="common">Barrett's horny sponge</name>
    <dbReference type="NCBI Taxonomy" id="519541"/>
    <lineage>
        <taxon>Eukaryota</taxon>
        <taxon>Metazoa</taxon>
        <taxon>Porifera</taxon>
        <taxon>Demospongiae</taxon>
        <taxon>Heteroscleromorpha</taxon>
        <taxon>Tetractinellida</taxon>
        <taxon>Astrophorina</taxon>
        <taxon>Geodiidae</taxon>
        <taxon>Geodia</taxon>
    </lineage>
</organism>
<accession>A0AA35TIB8</accession>
<dbReference type="InterPro" id="IPR030548">
    <property type="entry name" value="RAD51B"/>
</dbReference>
<dbReference type="InterPro" id="IPR013632">
    <property type="entry name" value="Rad51_C"/>
</dbReference>
<keyword evidence="9" id="KW-1185">Reference proteome</keyword>
<dbReference type="GO" id="GO:0000724">
    <property type="term" value="P:double-strand break repair via homologous recombination"/>
    <property type="evidence" value="ECO:0007669"/>
    <property type="project" value="InterPro"/>
</dbReference>
<dbReference type="PROSITE" id="PS50162">
    <property type="entry name" value="RECA_2"/>
    <property type="match status" value="1"/>
</dbReference>
<dbReference type="InterPro" id="IPR027417">
    <property type="entry name" value="P-loop_NTPase"/>
</dbReference>
<dbReference type="GO" id="GO:0003697">
    <property type="term" value="F:single-stranded DNA binding"/>
    <property type="evidence" value="ECO:0007669"/>
    <property type="project" value="TreeGrafter"/>
</dbReference>
<dbReference type="GO" id="GO:0033063">
    <property type="term" value="C:Rad51B-Rad51C-Rad51D-XRCC2 complex"/>
    <property type="evidence" value="ECO:0007669"/>
    <property type="project" value="InterPro"/>
</dbReference>
<evidence type="ECO:0000256" key="2">
    <source>
        <dbReference type="ARBA" id="ARBA00007095"/>
    </source>
</evidence>
<evidence type="ECO:0000256" key="4">
    <source>
        <dbReference type="ARBA" id="ARBA00023125"/>
    </source>
</evidence>
<dbReference type="GO" id="GO:0140664">
    <property type="term" value="F:ATP-dependent DNA damage sensor activity"/>
    <property type="evidence" value="ECO:0007669"/>
    <property type="project" value="InterPro"/>
</dbReference>
<evidence type="ECO:0000313" key="9">
    <source>
        <dbReference type="Proteomes" id="UP001174909"/>
    </source>
</evidence>
<evidence type="ECO:0000256" key="3">
    <source>
        <dbReference type="ARBA" id="ARBA00022763"/>
    </source>
</evidence>
<evidence type="ECO:0000256" key="1">
    <source>
        <dbReference type="ARBA" id="ARBA00004123"/>
    </source>
</evidence>
<keyword evidence="3" id="KW-0227">DNA damage</keyword>
<dbReference type="GO" id="GO:0005524">
    <property type="term" value="F:ATP binding"/>
    <property type="evidence" value="ECO:0007669"/>
    <property type="project" value="InterPro"/>
</dbReference>
<reference evidence="8" key="1">
    <citation type="submission" date="2023-03" db="EMBL/GenBank/DDBJ databases">
        <authorList>
            <person name="Steffen K."/>
            <person name="Cardenas P."/>
        </authorList>
    </citation>
    <scope>NUCLEOTIDE SEQUENCE</scope>
</reference>
<dbReference type="GO" id="GO:0005657">
    <property type="term" value="C:replication fork"/>
    <property type="evidence" value="ECO:0007669"/>
    <property type="project" value="TreeGrafter"/>
</dbReference>
<comment type="similarity">
    <text evidence="2">Belongs to the RecA family. RAD51 subfamily.</text>
</comment>
<comment type="caution">
    <text evidence="8">The sequence shown here is derived from an EMBL/GenBank/DDBJ whole genome shotgun (WGS) entry which is preliminary data.</text>
</comment>
<sequence>MAGGRKLMRLGLFTAEQCLKLRRQGISTTQEFLSATVLDLMTSLSLSYWQVLPLMQALSHAAAPTPTNVLDLYRESRSSSGGVGRGLIPTSLSGLDTALHGGLPPGTITEIVGPPGCGKTQLCLTIAMTTALPPACGGCGLGVVFIDTEATFSATRLVEMAKARHSSHFSSPHTVSQLAARVRVHRTLTSAELERLLVSLEEELAEMGVGLVVVDSVAGPVRREYGARDGREMAERAATLGGFTSRLNWCPD</sequence>
<dbReference type="GO" id="GO:0000400">
    <property type="term" value="F:four-way junction DNA binding"/>
    <property type="evidence" value="ECO:0007669"/>
    <property type="project" value="TreeGrafter"/>
</dbReference>
<dbReference type="PANTHER" id="PTHR46456:SF1">
    <property type="entry name" value="DNA REPAIR PROTEIN RAD51 HOMOLOG 2"/>
    <property type="match status" value="1"/>
</dbReference>